<dbReference type="EMBL" id="JADBED010000001">
    <property type="protein sequence ID" value="MBE1525250.1"/>
    <property type="molecule type" value="Genomic_DNA"/>
</dbReference>
<proteinExistence type="predicted"/>
<dbReference type="RefSeq" id="WP_192596138.1">
    <property type="nucleotide sequence ID" value="NZ_BAAALJ010000013.1"/>
</dbReference>
<organism evidence="1 2">
    <name type="scientific">Nesterenkonia lutea</name>
    <dbReference type="NCBI Taxonomy" id="272919"/>
    <lineage>
        <taxon>Bacteria</taxon>
        <taxon>Bacillati</taxon>
        <taxon>Actinomycetota</taxon>
        <taxon>Actinomycetes</taxon>
        <taxon>Micrococcales</taxon>
        <taxon>Micrococcaceae</taxon>
        <taxon>Nesterenkonia</taxon>
    </lineage>
</organism>
<dbReference type="SUPFAM" id="SSF82784">
    <property type="entry name" value="OsmC-like"/>
    <property type="match status" value="1"/>
</dbReference>
<gene>
    <name evidence="1" type="ORF">H4W27_002368</name>
</gene>
<name>A0ABR9JH48_9MICC</name>
<dbReference type="Gene3D" id="3.30.300.20">
    <property type="match status" value="1"/>
</dbReference>
<dbReference type="InterPro" id="IPR036102">
    <property type="entry name" value="OsmC/Ohrsf"/>
</dbReference>
<keyword evidence="2" id="KW-1185">Reference proteome</keyword>
<reference evidence="1 2" key="1">
    <citation type="submission" date="2020-10" db="EMBL/GenBank/DDBJ databases">
        <title>Sequencing the genomes of 1000 actinobacteria strains.</title>
        <authorList>
            <person name="Klenk H.-P."/>
        </authorList>
    </citation>
    <scope>NUCLEOTIDE SEQUENCE [LARGE SCALE GENOMIC DNA]</scope>
    <source>
        <strain evidence="1 2">DSM 15666</strain>
    </source>
</reference>
<evidence type="ECO:0000313" key="1">
    <source>
        <dbReference type="EMBL" id="MBE1525250.1"/>
    </source>
</evidence>
<dbReference type="InterPro" id="IPR015946">
    <property type="entry name" value="KH_dom-like_a/b"/>
</dbReference>
<accession>A0ABR9JH48</accession>
<sequence length="90" mass="8861">MIDLDMTPAQTMVCAGAGADPEQLFAAGCGACLPGALGRVASREGSDVTDRSVGTVTEDSAVLRDGGAGPGRLCAPGAPPPHTLGLLVEI</sequence>
<protein>
    <submittedName>
        <fullName evidence="1">Organic hydroperoxide reductase OsmC/OhrA</fullName>
    </submittedName>
</protein>
<evidence type="ECO:0000313" key="2">
    <source>
        <dbReference type="Proteomes" id="UP000643525"/>
    </source>
</evidence>
<comment type="caution">
    <text evidence="1">The sequence shown here is derived from an EMBL/GenBank/DDBJ whole genome shotgun (WGS) entry which is preliminary data.</text>
</comment>
<dbReference type="Proteomes" id="UP000643525">
    <property type="component" value="Unassembled WGS sequence"/>
</dbReference>